<dbReference type="Gene3D" id="3.40.1190.20">
    <property type="match status" value="1"/>
</dbReference>
<comment type="similarity">
    <text evidence="1">Belongs to the carbohydrate kinase PfkB family.</text>
</comment>
<dbReference type="PROSITE" id="PS00584">
    <property type="entry name" value="PFKB_KINASES_2"/>
    <property type="match status" value="1"/>
</dbReference>
<evidence type="ECO:0000256" key="1">
    <source>
        <dbReference type="ARBA" id="ARBA00010688"/>
    </source>
</evidence>
<feature type="domain" description="Carbohydrate kinase PfkB" evidence="4">
    <location>
        <begin position="210"/>
        <end position="281"/>
    </location>
</feature>
<evidence type="ECO:0000256" key="2">
    <source>
        <dbReference type="ARBA" id="ARBA00022679"/>
    </source>
</evidence>
<dbReference type="InterPro" id="IPR029056">
    <property type="entry name" value="Ribokinase-like"/>
</dbReference>
<dbReference type="SUPFAM" id="SSF53613">
    <property type="entry name" value="Ribokinase-like"/>
    <property type="match status" value="1"/>
</dbReference>
<dbReference type="EMBL" id="JABWDY010021039">
    <property type="protein sequence ID" value="KAF5192682.1"/>
    <property type="molecule type" value="Genomic_DNA"/>
</dbReference>
<dbReference type="Pfam" id="PF00294">
    <property type="entry name" value="PfkB"/>
    <property type="match status" value="1"/>
</dbReference>
<name>A0A7J6W8J9_THATH</name>
<dbReference type="Proteomes" id="UP000554482">
    <property type="component" value="Unassembled WGS sequence"/>
</dbReference>
<protein>
    <submittedName>
        <fullName evidence="5">Inositol 3-kinase-like</fullName>
    </submittedName>
</protein>
<keyword evidence="6" id="KW-1185">Reference proteome</keyword>
<gene>
    <name evidence="5" type="ORF">FRX31_017725</name>
</gene>
<dbReference type="GO" id="GO:0010264">
    <property type="term" value="P:myo-inositol hexakisphosphate biosynthetic process"/>
    <property type="evidence" value="ECO:0007669"/>
    <property type="project" value="TreeGrafter"/>
</dbReference>
<accession>A0A7J6W8J9</accession>
<dbReference type="PANTHER" id="PTHR43085">
    <property type="entry name" value="HEXOKINASE FAMILY MEMBER"/>
    <property type="match status" value="1"/>
</dbReference>
<reference evidence="5 6" key="1">
    <citation type="submission" date="2020-06" db="EMBL/GenBank/DDBJ databases">
        <title>Transcriptomic and genomic resources for Thalictrum thalictroides and T. hernandezii: Facilitating candidate gene discovery in an emerging model plant lineage.</title>
        <authorList>
            <person name="Arias T."/>
            <person name="Riano-Pachon D.M."/>
            <person name="Di Stilio V.S."/>
        </authorList>
    </citation>
    <scope>NUCLEOTIDE SEQUENCE [LARGE SCALE GENOMIC DNA]</scope>
    <source>
        <strain evidence="6">cv. WT478/WT964</strain>
        <tissue evidence="5">Leaves</tissue>
    </source>
</reference>
<keyword evidence="2" id="KW-0808">Transferase</keyword>
<dbReference type="InterPro" id="IPR002173">
    <property type="entry name" value="Carboh/pur_kinase_PfkB_CS"/>
</dbReference>
<evidence type="ECO:0000259" key="4">
    <source>
        <dbReference type="Pfam" id="PF00294"/>
    </source>
</evidence>
<comment type="caution">
    <text evidence="5">The sequence shown here is derived from an EMBL/GenBank/DDBJ whole genome shotgun (WGS) entry which is preliminary data.</text>
</comment>
<proteinExistence type="inferred from homology"/>
<evidence type="ECO:0000256" key="3">
    <source>
        <dbReference type="ARBA" id="ARBA00022777"/>
    </source>
</evidence>
<evidence type="ECO:0000313" key="5">
    <source>
        <dbReference type="EMBL" id="KAF5192682.1"/>
    </source>
</evidence>
<dbReference type="OrthoDB" id="497927at2759"/>
<dbReference type="InterPro" id="IPR050306">
    <property type="entry name" value="PfkB_Carbo_kinase"/>
</dbReference>
<dbReference type="AlphaFoldDB" id="A0A7J6W8J9"/>
<dbReference type="GO" id="GO:0016301">
    <property type="term" value="F:kinase activity"/>
    <property type="evidence" value="ECO:0007669"/>
    <property type="project" value="UniProtKB-KW"/>
</dbReference>
<sequence length="394" mass="43162">MVKGGENSQSDLIMNRRGLVVGNYCHDVLIKDNLVIGESLGGAASFVSNVLDGLSIQCDFISKVGFDFAYSVSHLPIQNSSFKTTLFHAYFSSIPADKDGNRDRILKRVHSCDPIVPSDLPDLDFDFGLAVGVAGEILPQTLERMLDLCRVVFVDIQALIRVFDPIDGTVKHVGLRESGFFHLLPRIGFLKASAEEAPFVDIEEARKWCCVVVTDGKDGCRVYWKDGELQISPFPTTQVDPTGAGDSFLGALVAGLNWGLSVPDAALLGNFFGSLTVGQIGLPKFELWLLQRIKDDLLRRRLQCVGQCETRTVGSEFRKSVEHEDLQASLAVAAKLLSTYSNQDYHCNSQNSPDNAVGQCMNNCSNCEQKVLVNPLCEEPITVEDQSRHTASSA</sequence>
<evidence type="ECO:0000313" key="6">
    <source>
        <dbReference type="Proteomes" id="UP000554482"/>
    </source>
</evidence>
<keyword evidence="3 5" id="KW-0418">Kinase</keyword>
<dbReference type="PANTHER" id="PTHR43085:SF13">
    <property type="entry name" value="INOSITOL 3-KINASE"/>
    <property type="match status" value="1"/>
</dbReference>
<dbReference type="InterPro" id="IPR011611">
    <property type="entry name" value="PfkB_dom"/>
</dbReference>
<organism evidence="5 6">
    <name type="scientific">Thalictrum thalictroides</name>
    <name type="common">Rue-anemone</name>
    <name type="synonym">Anemone thalictroides</name>
    <dbReference type="NCBI Taxonomy" id="46969"/>
    <lineage>
        <taxon>Eukaryota</taxon>
        <taxon>Viridiplantae</taxon>
        <taxon>Streptophyta</taxon>
        <taxon>Embryophyta</taxon>
        <taxon>Tracheophyta</taxon>
        <taxon>Spermatophyta</taxon>
        <taxon>Magnoliopsida</taxon>
        <taxon>Ranunculales</taxon>
        <taxon>Ranunculaceae</taxon>
        <taxon>Thalictroideae</taxon>
        <taxon>Thalictrum</taxon>
    </lineage>
</organism>